<name>A0AA38X6X8_9EURO</name>
<gene>
    <name evidence="1" type="ORF">H2200_007987</name>
</gene>
<reference evidence="1" key="1">
    <citation type="submission" date="2022-10" db="EMBL/GenBank/DDBJ databases">
        <title>Culturing micro-colonial fungi from biological soil crusts in the Mojave desert and describing Neophaeococcomyces mojavensis, and introducing the new genera and species Taxawa tesnikishii.</title>
        <authorList>
            <person name="Kurbessoian T."/>
            <person name="Stajich J.E."/>
        </authorList>
    </citation>
    <scope>NUCLEOTIDE SEQUENCE</scope>
    <source>
        <strain evidence="1">TK_41</strain>
    </source>
</reference>
<organism evidence="1 2">
    <name type="scientific">Cladophialophora chaetospira</name>
    <dbReference type="NCBI Taxonomy" id="386627"/>
    <lineage>
        <taxon>Eukaryota</taxon>
        <taxon>Fungi</taxon>
        <taxon>Dikarya</taxon>
        <taxon>Ascomycota</taxon>
        <taxon>Pezizomycotina</taxon>
        <taxon>Eurotiomycetes</taxon>
        <taxon>Chaetothyriomycetidae</taxon>
        <taxon>Chaetothyriales</taxon>
        <taxon>Herpotrichiellaceae</taxon>
        <taxon>Cladophialophora</taxon>
    </lineage>
</organism>
<evidence type="ECO:0008006" key="3">
    <source>
        <dbReference type="Google" id="ProtNLM"/>
    </source>
</evidence>
<evidence type="ECO:0000313" key="2">
    <source>
        <dbReference type="Proteomes" id="UP001172673"/>
    </source>
</evidence>
<dbReference type="AlphaFoldDB" id="A0AA38X6X8"/>
<protein>
    <recommendedName>
        <fullName evidence="3">BTB domain-containing protein</fullName>
    </recommendedName>
</protein>
<dbReference type="InterPro" id="IPR011333">
    <property type="entry name" value="SKP1/BTB/POZ_sf"/>
</dbReference>
<keyword evidence="2" id="KW-1185">Reference proteome</keyword>
<accession>A0AA38X6X8</accession>
<dbReference type="Proteomes" id="UP001172673">
    <property type="component" value="Unassembled WGS sequence"/>
</dbReference>
<comment type="caution">
    <text evidence="1">The sequence shown here is derived from an EMBL/GenBank/DDBJ whole genome shotgun (WGS) entry which is preliminary data.</text>
</comment>
<proteinExistence type="predicted"/>
<dbReference type="EMBL" id="JAPDRK010000011">
    <property type="protein sequence ID" value="KAJ9607908.1"/>
    <property type="molecule type" value="Genomic_DNA"/>
</dbReference>
<sequence length="287" mass="32700">MASTGQEMKATDQPQPLNCQEDMTVQQPQDVQVKIIVGTGMYQETFLRSKTKLIAESRFFAACFRSGMVEEQQSEVKFPEDSPWIFEILLHFADNLHCPHPFQYRYCFRPCCVIHAKDNGGLDKLSVFLDTYCIAEKYGFRNVQNAITDGIISLSTKEGLPPYMYSRAVDYVEPTSYLYKVIQDGLIHSLVHAPELYSNQHDKELLIGEGDGGRVPSLSEMGEYREAATRYTRELCELWDVGKFDSDFSRRFMAAVLNKGAETPLDQRRCDYHDHEDGSACPVDEGK</sequence>
<evidence type="ECO:0000313" key="1">
    <source>
        <dbReference type="EMBL" id="KAJ9607908.1"/>
    </source>
</evidence>
<dbReference type="Gene3D" id="3.30.710.10">
    <property type="entry name" value="Potassium Channel Kv1.1, Chain A"/>
    <property type="match status" value="1"/>
</dbReference>
<dbReference type="SUPFAM" id="SSF54695">
    <property type="entry name" value="POZ domain"/>
    <property type="match status" value="1"/>
</dbReference>